<reference evidence="2 3" key="1">
    <citation type="journal article" date="2024" name="BMC Genomics">
        <title>De novo assembly and annotation of Popillia japonica's genome with initial clues to its potential as an invasive pest.</title>
        <authorList>
            <person name="Cucini C."/>
            <person name="Boschi S."/>
            <person name="Funari R."/>
            <person name="Cardaioli E."/>
            <person name="Iannotti N."/>
            <person name="Marturano G."/>
            <person name="Paoli F."/>
            <person name="Bruttini M."/>
            <person name="Carapelli A."/>
            <person name="Frati F."/>
            <person name="Nardi F."/>
        </authorList>
    </citation>
    <scope>NUCLEOTIDE SEQUENCE [LARGE SCALE GENOMIC DNA]</scope>
    <source>
        <strain evidence="2">DMR45628</strain>
    </source>
</reference>
<proteinExistence type="predicted"/>
<dbReference type="Proteomes" id="UP001458880">
    <property type="component" value="Unassembled WGS sequence"/>
</dbReference>
<gene>
    <name evidence="2" type="ORF">QE152_g1154</name>
</gene>
<evidence type="ECO:0000313" key="3">
    <source>
        <dbReference type="Proteomes" id="UP001458880"/>
    </source>
</evidence>
<feature type="compositionally biased region" description="Acidic residues" evidence="1">
    <location>
        <begin position="33"/>
        <end position="49"/>
    </location>
</feature>
<feature type="region of interest" description="Disordered" evidence="1">
    <location>
        <begin position="33"/>
        <end position="60"/>
    </location>
</feature>
<protein>
    <submittedName>
        <fullName evidence="2">Uncharacterized protein</fullName>
    </submittedName>
</protein>
<evidence type="ECO:0000256" key="1">
    <source>
        <dbReference type="SAM" id="MobiDB-lite"/>
    </source>
</evidence>
<accession>A0AAW1N816</accession>
<dbReference type="AlphaFoldDB" id="A0AAW1N816"/>
<name>A0AAW1N816_POPJA</name>
<keyword evidence="3" id="KW-1185">Reference proteome</keyword>
<organism evidence="2 3">
    <name type="scientific">Popillia japonica</name>
    <name type="common">Japanese beetle</name>
    <dbReference type="NCBI Taxonomy" id="7064"/>
    <lineage>
        <taxon>Eukaryota</taxon>
        <taxon>Metazoa</taxon>
        <taxon>Ecdysozoa</taxon>
        <taxon>Arthropoda</taxon>
        <taxon>Hexapoda</taxon>
        <taxon>Insecta</taxon>
        <taxon>Pterygota</taxon>
        <taxon>Neoptera</taxon>
        <taxon>Endopterygota</taxon>
        <taxon>Coleoptera</taxon>
        <taxon>Polyphaga</taxon>
        <taxon>Scarabaeiformia</taxon>
        <taxon>Scarabaeidae</taxon>
        <taxon>Rutelinae</taxon>
        <taxon>Popillia</taxon>
    </lineage>
</organism>
<evidence type="ECO:0000313" key="2">
    <source>
        <dbReference type="EMBL" id="KAK9754576.1"/>
    </source>
</evidence>
<comment type="caution">
    <text evidence="2">The sequence shown here is derived from an EMBL/GenBank/DDBJ whole genome shotgun (WGS) entry which is preliminary data.</text>
</comment>
<sequence length="85" mass="9465">MASSSKSVRIGESNFEETLMKWYEKVESEVSDIDEVSECDIESEDDTNSDFDAPKDDKSDDEVAKSLVSLLSLQVNVKPVKTTLT</sequence>
<dbReference type="EMBL" id="JASPKY010000006">
    <property type="protein sequence ID" value="KAK9754576.1"/>
    <property type="molecule type" value="Genomic_DNA"/>
</dbReference>